<dbReference type="AlphaFoldDB" id="A0A382Z7N4"/>
<name>A0A382Z7N4_9ZZZZ</name>
<evidence type="ECO:0000313" key="1">
    <source>
        <dbReference type="EMBL" id="SVD91463.1"/>
    </source>
</evidence>
<dbReference type="EMBL" id="UINC01181661">
    <property type="protein sequence ID" value="SVD91463.1"/>
    <property type="molecule type" value="Genomic_DNA"/>
</dbReference>
<protein>
    <recommendedName>
        <fullName evidence="2">OB-fold nucleic acid binding domain-containing protein</fullName>
    </recommendedName>
</protein>
<gene>
    <name evidence="1" type="ORF">METZ01_LOCUS444317</name>
</gene>
<feature type="non-terminal residue" evidence="1">
    <location>
        <position position="53"/>
    </location>
</feature>
<reference evidence="1" key="1">
    <citation type="submission" date="2018-05" db="EMBL/GenBank/DDBJ databases">
        <authorList>
            <person name="Lanie J.A."/>
            <person name="Ng W.-L."/>
            <person name="Kazmierczak K.M."/>
            <person name="Andrzejewski T.M."/>
            <person name="Davidsen T.M."/>
            <person name="Wayne K.J."/>
            <person name="Tettelin H."/>
            <person name="Glass J.I."/>
            <person name="Rusch D."/>
            <person name="Podicherti R."/>
            <person name="Tsui H.-C.T."/>
            <person name="Winkler M.E."/>
        </authorList>
    </citation>
    <scope>NUCLEOTIDE SEQUENCE</scope>
</reference>
<sequence length="53" mass="6181">MMAGTLHAHHSFTAEFDVHLKAKLRGTITEVWFKNPHVRYVFVVKNEKGRDET</sequence>
<accession>A0A382Z7N4</accession>
<evidence type="ECO:0008006" key="2">
    <source>
        <dbReference type="Google" id="ProtNLM"/>
    </source>
</evidence>
<dbReference type="InterPro" id="IPR046150">
    <property type="entry name" value="DUF6152"/>
</dbReference>
<organism evidence="1">
    <name type="scientific">marine metagenome</name>
    <dbReference type="NCBI Taxonomy" id="408172"/>
    <lineage>
        <taxon>unclassified sequences</taxon>
        <taxon>metagenomes</taxon>
        <taxon>ecological metagenomes</taxon>
    </lineage>
</organism>
<dbReference type="Pfam" id="PF19649">
    <property type="entry name" value="DUF6152"/>
    <property type="match status" value="1"/>
</dbReference>
<proteinExistence type="predicted"/>